<keyword evidence="2" id="KW-1185">Reference proteome</keyword>
<dbReference type="GeneID" id="43670346"/>
<accession>A0A5N6I6N1</accession>
<dbReference type="Proteomes" id="UP000325579">
    <property type="component" value="Unassembled WGS sequence"/>
</dbReference>
<name>A0A5N7CUR6_9EURO</name>
<reference evidence="1 2" key="1">
    <citation type="submission" date="2019-04" db="EMBL/GenBank/DDBJ databases">
        <authorList>
            <consortium name="DOE Joint Genome Institute"/>
            <person name="Mondo S."/>
            <person name="Kjaerbolling I."/>
            <person name="Vesth T."/>
            <person name="Frisvad J.C."/>
            <person name="Nybo J.L."/>
            <person name="Theobald S."/>
            <person name="Kildgaard S."/>
            <person name="Isbrandt T."/>
            <person name="Kuo A."/>
            <person name="Sato A."/>
            <person name="Lyhne E.K."/>
            <person name="Kogle M.E."/>
            <person name="Wiebenga A."/>
            <person name="Kun R.S."/>
            <person name="Lubbers R.J."/>
            <person name="Makela M.R."/>
            <person name="Barry K."/>
            <person name="Chovatia M."/>
            <person name="Clum A."/>
            <person name="Daum C."/>
            <person name="Haridas S."/>
            <person name="He G."/>
            <person name="LaButti K."/>
            <person name="Lipzen A."/>
            <person name="Riley R."/>
            <person name="Salamov A."/>
            <person name="Simmons B.A."/>
            <person name="Magnuson J.K."/>
            <person name="Henrissat B."/>
            <person name="Mortensen U.H."/>
            <person name="Larsen T.O."/>
            <person name="Devries R.P."/>
            <person name="Grigoriev I.V."/>
            <person name="Machida M."/>
            <person name="Baker S.E."/>
            <person name="Andersen M.R."/>
            <person name="Cantor M.N."/>
            <person name="Hua S.X."/>
        </authorList>
    </citation>
    <scope>NUCLEOTIDE SEQUENCE [LARGE SCALE GENOMIC DNA]</scope>
    <source>
        <strain evidence="1 2">CBS 119388</strain>
    </source>
</reference>
<organism evidence="1 2">
    <name type="scientific">Aspergillus pseudonomiae</name>
    <dbReference type="NCBI Taxonomy" id="1506151"/>
    <lineage>
        <taxon>Eukaryota</taxon>
        <taxon>Fungi</taxon>
        <taxon>Dikarya</taxon>
        <taxon>Ascomycota</taxon>
        <taxon>Pezizomycotina</taxon>
        <taxon>Eurotiomycetes</taxon>
        <taxon>Eurotiomycetidae</taxon>
        <taxon>Eurotiales</taxon>
        <taxon>Aspergillaceae</taxon>
        <taxon>Aspergillus</taxon>
        <taxon>Aspergillus subgen. Circumdati</taxon>
    </lineage>
</organism>
<evidence type="ECO:0000313" key="2">
    <source>
        <dbReference type="Proteomes" id="UP000325579"/>
    </source>
</evidence>
<proteinExistence type="predicted"/>
<dbReference type="EMBL" id="ML736894">
    <property type="protein sequence ID" value="KAE8397467.1"/>
    <property type="molecule type" value="Genomic_DNA"/>
</dbReference>
<dbReference type="OrthoDB" id="5215637at2759"/>
<dbReference type="RefSeq" id="XP_031934786.1">
    <property type="nucleotide sequence ID" value="XM_032085655.1"/>
</dbReference>
<evidence type="ECO:0000313" key="1">
    <source>
        <dbReference type="EMBL" id="KAE8397467.1"/>
    </source>
</evidence>
<sequence>MLTNFALSCLALLFSVHALAAKQCFAPDGSIISDQIYQPCIQIEGVESMCCNLNSTTPDTCLSNGLCLASPASIFPNTHWRVFCTDQNWNSSNCLNNTICDAAHGGNSNWTARVSKCADGTYCCGPDQKCCSTNTFTLEPTLVAMGNISENVTHIPESTSTKVAIGVGIGVPMAVLSVATLVLGYCWGKRKAEARCQSTQHDGHVLPRIDTTKPTPVFEVSAVPRRPAELSS</sequence>
<dbReference type="AlphaFoldDB" id="A0A5N7CUR6"/>
<protein>
    <submittedName>
        <fullName evidence="1">Uncharacterized protein</fullName>
    </submittedName>
</protein>
<accession>A0A5N7CUR6</accession>
<gene>
    <name evidence="1" type="ORF">BDV37DRAFT_276927</name>
</gene>